<organism evidence="1">
    <name type="scientific">Kosmotoga arenicorallina</name>
    <dbReference type="NCBI Taxonomy" id="688066"/>
    <lineage>
        <taxon>Bacteria</taxon>
        <taxon>Thermotogati</taxon>
        <taxon>Thermotogota</taxon>
        <taxon>Thermotogae</taxon>
        <taxon>Kosmotogales</taxon>
        <taxon>Kosmotogaceae</taxon>
        <taxon>Kosmotoga</taxon>
    </lineage>
</organism>
<proteinExistence type="predicted"/>
<evidence type="ECO:0000313" key="1">
    <source>
        <dbReference type="EMBL" id="HHF08919.1"/>
    </source>
</evidence>
<dbReference type="EMBL" id="DRTH01000244">
    <property type="protein sequence ID" value="HHF08919.1"/>
    <property type="molecule type" value="Genomic_DNA"/>
</dbReference>
<sequence>MMRVVLTLGGLETVQKARKVADAVKRLLNCDVVMERNKAIVELESLESLESVDVEIRKFGCSILKVETKN</sequence>
<name>A0A7C5DXH3_9BACT</name>
<comment type="caution">
    <text evidence="1">The sequence shown here is derived from an EMBL/GenBank/DDBJ whole genome shotgun (WGS) entry which is preliminary data.</text>
</comment>
<protein>
    <submittedName>
        <fullName evidence="1">Uncharacterized protein</fullName>
    </submittedName>
</protein>
<accession>A0A7C5DXH3</accession>
<dbReference type="Proteomes" id="UP000886129">
    <property type="component" value="Unassembled WGS sequence"/>
</dbReference>
<gene>
    <name evidence="1" type="ORF">ENL26_04060</name>
</gene>
<reference evidence="1" key="1">
    <citation type="journal article" date="2020" name="mSystems">
        <title>Genome- and Community-Level Interaction Insights into Carbon Utilization and Element Cycling Functions of Hydrothermarchaeota in Hydrothermal Sediment.</title>
        <authorList>
            <person name="Zhou Z."/>
            <person name="Liu Y."/>
            <person name="Xu W."/>
            <person name="Pan J."/>
            <person name="Luo Z.H."/>
            <person name="Li M."/>
        </authorList>
    </citation>
    <scope>NUCLEOTIDE SEQUENCE [LARGE SCALE GENOMIC DNA]</scope>
    <source>
        <strain evidence="1">HyVt-80</strain>
    </source>
</reference>
<dbReference type="AlphaFoldDB" id="A0A7C5DXH3"/>